<proteinExistence type="predicted"/>
<gene>
    <name evidence="3" type="ORF">GCM10009740_20750</name>
</gene>
<sequence>MRSNKLLSGIAAAVAAAGLIGTGAALSNAATTPSPAPATATSGASQNGSANPTNDTPVIGSELSTVTAAVKAHDSAVTVTSVRKDPDGSYDVFGTKSGANVMLEVSKDLKTITANTGGHGGPGGHGGGGHHGGGNNDTPVSATELTTVTAAVKAHDSAVTVTSLRKDPDGSYDVFGTKAGANLMLEVSKDLKTITTNTGGQRA</sequence>
<feature type="compositionally biased region" description="Gly residues" evidence="1">
    <location>
        <begin position="117"/>
        <end position="135"/>
    </location>
</feature>
<feature type="compositionally biased region" description="Low complexity" evidence="1">
    <location>
        <begin position="28"/>
        <end position="45"/>
    </location>
</feature>
<organism evidence="3 4">
    <name type="scientific">Terrabacter terrae</name>
    <dbReference type="NCBI Taxonomy" id="318434"/>
    <lineage>
        <taxon>Bacteria</taxon>
        <taxon>Bacillati</taxon>
        <taxon>Actinomycetota</taxon>
        <taxon>Actinomycetes</taxon>
        <taxon>Micrococcales</taxon>
        <taxon>Intrasporangiaceae</taxon>
        <taxon>Terrabacter</taxon>
    </lineage>
</organism>
<accession>A0ABN2U7X5</accession>
<feature type="region of interest" description="Disordered" evidence="1">
    <location>
        <begin position="28"/>
        <end position="59"/>
    </location>
</feature>
<evidence type="ECO:0000313" key="4">
    <source>
        <dbReference type="Proteomes" id="UP001501285"/>
    </source>
</evidence>
<dbReference type="EMBL" id="BAAANB010000021">
    <property type="protein sequence ID" value="GAA2030865.1"/>
    <property type="molecule type" value="Genomic_DNA"/>
</dbReference>
<evidence type="ECO:0000256" key="2">
    <source>
        <dbReference type="SAM" id="SignalP"/>
    </source>
</evidence>
<evidence type="ECO:0008006" key="5">
    <source>
        <dbReference type="Google" id="ProtNLM"/>
    </source>
</evidence>
<reference evidence="3 4" key="1">
    <citation type="journal article" date="2019" name="Int. J. Syst. Evol. Microbiol.">
        <title>The Global Catalogue of Microorganisms (GCM) 10K type strain sequencing project: providing services to taxonomists for standard genome sequencing and annotation.</title>
        <authorList>
            <consortium name="The Broad Institute Genomics Platform"/>
            <consortium name="The Broad Institute Genome Sequencing Center for Infectious Disease"/>
            <person name="Wu L."/>
            <person name="Ma J."/>
        </authorList>
    </citation>
    <scope>NUCLEOTIDE SEQUENCE [LARGE SCALE GENOMIC DNA]</scope>
    <source>
        <strain evidence="3 4">JCM 14283</strain>
    </source>
</reference>
<dbReference type="Proteomes" id="UP001501285">
    <property type="component" value="Unassembled WGS sequence"/>
</dbReference>
<feature type="chain" id="PRO_5047002238" description="PepSY domain-containing protein" evidence="2">
    <location>
        <begin position="30"/>
        <end position="203"/>
    </location>
</feature>
<keyword evidence="4" id="KW-1185">Reference proteome</keyword>
<comment type="caution">
    <text evidence="3">The sequence shown here is derived from an EMBL/GenBank/DDBJ whole genome shotgun (WGS) entry which is preliminary data.</text>
</comment>
<feature type="signal peptide" evidence="2">
    <location>
        <begin position="1"/>
        <end position="29"/>
    </location>
</feature>
<evidence type="ECO:0000313" key="3">
    <source>
        <dbReference type="EMBL" id="GAA2030865.1"/>
    </source>
</evidence>
<feature type="region of interest" description="Disordered" evidence="1">
    <location>
        <begin position="114"/>
        <end position="141"/>
    </location>
</feature>
<feature type="compositionally biased region" description="Polar residues" evidence="1">
    <location>
        <begin position="46"/>
        <end position="59"/>
    </location>
</feature>
<protein>
    <recommendedName>
        <fullName evidence="5">PepSY domain-containing protein</fullName>
    </recommendedName>
</protein>
<evidence type="ECO:0000256" key="1">
    <source>
        <dbReference type="SAM" id="MobiDB-lite"/>
    </source>
</evidence>
<keyword evidence="2" id="KW-0732">Signal</keyword>
<dbReference type="RefSeq" id="WP_343990962.1">
    <property type="nucleotide sequence ID" value="NZ_BAAANB010000021.1"/>
</dbReference>
<name>A0ABN2U7X5_9MICO</name>